<dbReference type="InterPro" id="IPR005637">
    <property type="entry name" value="TAP_C_dom"/>
</dbReference>
<dbReference type="Gene3D" id="1.10.8.10">
    <property type="entry name" value="DNA helicase RuvA subunit, C-terminal domain"/>
    <property type="match status" value="1"/>
</dbReference>
<accession>A0A9P4NWY7</accession>
<organism evidence="10 11">
    <name type="scientific">Tothia fuscella</name>
    <dbReference type="NCBI Taxonomy" id="1048955"/>
    <lineage>
        <taxon>Eukaryota</taxon>
        <taxon>Fungi</taxon>
        <taxon>Dikarya</taxon>
        <taxon>Ascomycota</taxon>
        <taxon>Pezizomycotina</taxon>
        <taxon>Dothideomycetes</taxon>
        <taxon>Pleosporomycetidae</taxon>
        <taxon>Venturiales</taxon>
        <taxon>Cylindrosympodiaceae</taxon>
        <taxon>Tothia</taxon>
    </lineage>
</organism>
<comment type="caution">
    <text evidence="10">The sequence shown here is derived from an EMBL/GenBank/DDBJ whole genome shotgun (WGS) entry which is preliminary data.</text>
</comment>
<dbReference type="InterPro" id="IPR032710">
    <property type="entry name" value="NTF2-like_dom_sf"/>
</dbReference>
<dbReference type="GO" id="GO:0016973">
    <property type="term" value="P:poly(A)+ mRNA export from nucleus"/>
    <property type="evidence" value="ECO:0007669"/>
    <property type="project" value="TreeGrafter"/>
</dbReference>
<dbReference type="InterPro" id="IPR032675">
    <property type="entry name" value="LRR_dom_sf"/>
</dbReference>
<dbReference type="InterPro" id="IPR009060">
    <property type="entry name" value="UBA-like_sf"/>
</dbReference>
<dbReference type="SMART" id="SM00804">
    <property type="entry name" value="TAP_C"/>
    <property type="match status" value="1"/>
</dbReference>
<dbReference type="GO" id="GO:0003723">
    <property type="term" value="F:RNA binding"/>
    <property type="evidence" value="ECO:0007669"/>
    <property type="project" value="TreeGrafter"/>
</dbReference>
<dbReference type="PANTHER" id="PTHR10662">
    <property type="entry name" value="NUCLEAR RNA EXPORT FACTOR"/>
    <property type="match status" value="1"/>
</dbReference>
<gene>
    <name evidence="10" type="ORF">EJ08DRAFT_584809</name>
</gene>
<evidence type="ECO:0000256" key="1">
    <source>
        <dbReference type="ARBA" id="ARBA00004123"/>
    </source>
</evidence>
<dbReference type="PROSITE" id="PS50177">
    <property type="entry name" value="NTF2_DOMAIN"/>
    <property type="match status" value="1"/>
</dbReference>
<keyword evidence="4" id="KW-0433">Leucine-rich repeat</keyword>
<keyword evidence="3" id="KW-0813">Transport</keyword>
<dbReference type="AlphaFoldDB" id="A0A9P4NWY7"/>
<dbReference type="InterPro" id="IPR030217">
    <property type="entry name" value="NXF_fam"/>
</dbReference>
<comment type="subcellular location">
    <subcellularLocation>
        <location evidence="1">Nucleus</location>
    </subcellularLocation>
</comment>
<keyword evidence="7" id="KW-0539">Nucleus</keyword>
<dbReference type="SUPFAM" id="SSF52058">
    <property type="entry name" value="L domain-like"/>
    <property type="match status" value="1"/>
</dbReference>
<dbReference type="SUPFAM" id="SSF46934">
    <property type="entry name" value="UBA-like"/>
    <property type="match status" value="1"/>
</dbReference>
<dbReference type="InterPro" id="IPR002075">
    <property type="entry name" value="NTF2_dom"/>
</dbReference>
<evidence type="ECO:0000256" key="2">
    <source>
        <dbReference type="ARBA" id="ARBA00009285"/>
    </source>
</evidence>
<dbReference type="PANTHER" id="PTHR10662:SF22">
    <property type="entry name" value="NUCLEAR RNA EXPORT FACTOR 1"/>
    <property type="match status" value="1"/>
</dbReference>
<dbReference type="FunFam" id="3.10.450.50:FF:000013">
    <property type="entry name" value="mRNA export factor mex67"/>
    <property type="match status" value="1"/>
</dbReference>
<feature type="domain" description="NTF2" evidence="8">
    <location>
        <begin position="293"/>
        <end position="463"/>
    </location>
</feature>
<dbReference type="Proteomes" id="UP000800235">
    <property type="component" value="Unassembled WGS sequence"/>
</dbReference>
<dbReference type="Gene3D" id="3.10.450.50">
    <property type="match status" value="1"/>
</dbReference>
<dbReference type="InterPro" id="IPR018222">
    <property type="entry name" value="Nuclear_transport_factor_2_euk"/>
</dbReference>
<evidence type="ECO:0000259" key="8">
    <source>
        <dbReference type="PROSITE" id="PS50177"/>
    </source>
</evidence>
<dbReference type="InterPro" id="IPR057125">
    <property type="entry name" value="NXF1/2/3/5-like_LRR"/>
</dbReference>
<dbReference type="EMBL" id="MU007023">
    <property type="protein sequence ID" value="KAF2432913.1"/>
    <property type="molecule type" value="Genomic_DNA"/>
</dbReference>
<dbReference type="GO" id="GO:0005634">
    <property type="term" value="C:nucleus"/>
    <property type="evidence" value="ECO:0007669"/>
    <property type="project" value="UniProtKB-SubCell"/>
</dbReference>
<evidence type="ECO:0000256" key="6">
    <source>
        <dbReference type="ARBA" id="ARBA00022816"/>
    </source>
</evidence>
<evidence type="ECO:0000259" key="9">
    <source>
        <dbReference type="PROSITE" id="PS51281"/>
    </source>
</evidence>
<evidence type="ECO:0000256" key="7">
    <source>
        <dbReference type="ARBA" id="ARBA00023242"/>
    </source>
</evidence>
<evidence type="ECO:0000256" key="4">
    <source>
        <dbReference type="ARBA" id="ARBA00022614"/>
    </source>
</evidence>
<dbReference type="Pfam" id="PF03943">
    <property type="entry name" value="TAP_C"/>
    <property type="match status" value="1"/>
</dbReference>
<evidence type="ECO:0000256" key="5">
    <source>
        <dbReference type="ARBA" id="ARBA00022737"/>
    </source>
</evidence>
<comment type="similarity">
    <text evidence="2">Belongs to the NXF family.</text>
</comment>
<dbReference type="PROSITE" id="PS51281">
    <property type="entry name" value="TAP_C"/>
    <property type="match status" value="1"/>
</dbReference>
<evidence type="ECO:0000256" key="3">
    <source>
        <dbReference type="ARBA" id="ARBA00022448"/>
    </source>
</evidence>
<dbReference type="SUPFAM" id="SSF54427">
    <property type="entry name" value="NTF2-like"/>
    <property type="match status" value="1"/>
</dbReference>
<proteinExistence type="inferred from homology"/>
<sequence>MRDTNVRPTTSGRPSPLVQLRVTGWTKSRLAGSSDGGVSALIKFLERRATIAQNKNAESKGTKKEGDAVIIFVPTDDVKSILSANGYEWSGVNVHIELLTPSGPRSENKFSVIFREVLTRRYIPDQKCLMLNQICADPQLQALGIGATLGRRSKLFEAMMVVVDQVWTSREEKKEKIHFLSLQSNDLEDLAGVTSVAQAFPDLLNLDLSANKLSTLRSISRWQNKFRHLEQIVLTGNPMEQNEPELLQELLKWYPKLYQYNLQPVPAPLLEAARAKKTPPKVQAGKFEDAAGIAEKFLLNFYKGYDSDRNALAEYYYDSTSQFSMDVNTHALRDSSQKRDPCEWEAYIRHSRNLNKITNITARMRRNHKGTAAITEMWNQLPATRHPDFATEPQKWLLECRTQPMVPDPSGANPGGVNGLIITVHGEFQEVATNKLRSFDRTFILGPGATPSGIRVVNDMITIRAYGGTKAFEVEPAAAIDSEAAEKQQLIFQLMQATGMNSEYALLCLTQSNFDLQQAMVAFEGAKANLPAEAFVQ</sequence>
<feature type="domain" description="TAP-C" evidence="9">
    <location>
        <begin position="485"/>
        <end position="537"/>
    </location>
</feature>
<name>A0A9P4NWY7_9PEZI</name>
<keyword evidence="5" id="KW-0677">Repeat</keyword>
<evidence type="ECO:0000313" key="11">
    <source>
        <dbReference type="Proteomes" id="UP000800235"/>
    </source>
</evidence>
<dbReference type="Gene3D" id="3.80.10.10">
    <property type="entry name" value="Ribonuclease Inhibitor"/>
    <property type="match status" value="1"/>
</dbReference>
<dbReference type="PROSITE" id="PS51450">
    <property type="entry name" value="LRR"/>
    <property type="match status" value="1"/>
</dbReference>
<keyword evidence="6" id="KW-0509">mRNA transport</keyword>
<dbReference type="InterPro" id="IPR001611">
    <property type="entry name" value="Leu-rich_rpt"/>
</dbReference>
<protein>
    <submittedName>
        <fullName evidence="10">NTF2-like protein</fullName>
    </submittedName>
</protein>
<evidence type="ECO:0000313" key="10">
    <source>
        <dbReference type="EMBL" id="KAF2432913.1"/>
    </source>
</evidence>
<dbReference type="Pfam" id="PF24048">
    <property type="entry name" value="LRR_NXF1-5"/>
    <property type="match status" value="1"/>
</dbReference>
<keyword evidence="11" id="KW-1185">Reference proteome</keyword>
<dbReference type="Pfam" id="PF22602">
    <property type="entry name" value="NXF_NTF2"/>
    <property type="match status" value="1"/>
</dbReference>
<dbReference type="OrthoDB" id="25872at2759"/>
<dbReference type="CDD" id="cd14342">
    <property type="entry name" value="UBA_TAP-C"/>
    <property type="match status" value="1"/>
</dbReference>
<reference evidence="10" key="1">
    <citation type="journal article" date="2020" name="Stud. Mycol.">
        <title>101 Dothideomycetes genomes: a test case for predicting lifestyles and emergence of pathogens.</title>
        <authorList>
            <person name="Haridas S."/>
            <person name="Albert R."/>
            <person name="Binder M."/>
            <person name="Bloem J."/>
            <person name="Labutti K."/>
            <person name="Salamov A."/>
            <person name="Andreopoulos B."/>
            <person name="Baker S."/>
            <person name="Barry K."/>
            <person name="Bills G."/>
            <person name="Bluhm B."/>
            <person name="Cannon C."/>
            <person name="Castanera R."/>
            <person name="Culley D."/>
            <person name="Daum C."/>
            <person name="Ezra D."/>
            <person name="Gonzalez J."/>
            <person name="Henrissat B."/>
            <person name="Kuo A."/>
            <person name="Liang C."/>
            <person name="Lipzen A."/>
            <person name="Lutzoni F."/>
            <person name="Magnuson J."/>
            <person name="Mondo S."/>
            <person name="Nolan M."/>
            <person name="Ohm R."/>
            <person name="Pangilinan J."/>
            <person name="Park H.-J."/>
            <person name="Ramirez L."/>
            <person name="Alfaro M."/>
            <person name="Sun H."/>
            <person name="Tritt A."/>
            <person name="Yoshinaga Y."/>
            <person name="Zwiers L.-H."/>
            <person name="Turgeon B."/>
            <person name="Goodwin S."/>
            <person name="Spatafora J."/>
            <person name="Crous P."/>
            <person name="Grigoriev I."/>
        </authorList>
    </citation>
    <scope>NUCLEOTIDE SEQUENCE</scope>
    <source>
        <strain evidence="10">CBS 130266</strain>
    </source>
</reference>